<dbReference type="GO" id="GO:0005634">
    <property type="term" value="C:nucleus"/>
    <property type="evidence" value="ECO:0007669"/>
    <property type="project" value="TreeGrafter"/>
</dbReference>
<name>A0A814IHF2_9BILA</name>
<dbReference type="AlphaFoldDB" id="A0A814IHF2"/>
<evidence type="ECO:0000313" key="3">
    <source>
        <dbReference type="EMBL" id="CAF1023522.1"/>
    </source>
</evidence>
<dbReference type="InterPro" id="IPR036397">
    <property type="entry name" value="RNaseH_sf"/>
</dbReference>
<dbReference type="OrthoDB" id="10043687at2759"/>
<feature type="compositionally biased region" description="Polar residues" evidence="1">
    <location>
        <begin position="350"/>
        <end position="367"/>
    </location>
</feature>
<dbReference type="EMBL" id="CAJNOO010000743">
    <property type="protein sequence ID" value="CAF1023522.1"/>
    <property type="molecule type" value="Genomic_DNA"/>
</dbReference>
<dbReference type="PANTHER" id="PTHR19303:SF74">
    <property type="entry name" value="POGO TRANSPOSABLE ELEMENT WITH KRAB DOMAIN"/>
    <property type="match status" value="1"/>
</dbReference>
<dbReference type="Gene3D" id="1.10.10.60">
    <property type="entry name" value="Homeodomain-like"/>
    <property type="match status" value="1"/>
</dbReference>
<dbReference type="InterPro" id="IPR004875">
    <property type="entry name" value="DDE_SF_endonuclease_dom"/>
</dbReference>
<evidence type="ECO:0000256" key="1">
    <source>
        <dbReference type="SAM" id="MobiDB-lite"/>
    </source>
</evidence>
<dbReference type="EMBL" id="CAJOBD010003468">
    <property type="protein sequence ID" value="CAF3950094.1"/>
    <property type="molecule type" value="Genomic_DNA"/>
</dbReference>
<dbReference type="Gene3D" id="3.30.420.10">
    <property type="entry name" value="Ribonuclease H-like superfamily/Ribonuclease H"/>
    <property type="match status" value="1"/>
</dbReference>
<dbReference type="Proteomes" id="UP000663836">
    <property type="component" value="Unassembled WGS sequence"/>
</dbReference>
<dbReference type="Proteomes" id="UP000663882">
    <property type="component" value="Unassembled WGS sequence"/>
</dbReference>
<feature type="domain" description="DDE-1" evidence="2">
    <location>
        <begin position="164"/>
        <end position="303"/>
    </location>
</feature>
<accession>A0A814IHF2</accession>
<dbReference type="InterPro" id="IPR050863">
    <property type="entry name" value="CenT-Element_Derived"/>
</dbReference>
<proteinExistence type="predicted"/>
<evidence type="ECO:0000313" key="4">
    <source>
        <dbReference type="EMBL" id="CAF3950094.1"/>
    </source>
</evidence>
<sequence length="398" mass="45357">MIINPDELQKALDLIRVGKITVNDASKHYHILIVTLYSRLSGLRGSGKPGAKTILSNEEEKFLIYVIQKYQEWQYPLSRSDFISIARTFMIQLNKPNISDYSSLHCWFDHLHKVLFDLNLLDRPEAIYNVDELAFGDDPGRKQVIIKRNSKFATCIQGGSGKSYTTLLICISASGKFLPPYIIYRAHRLFDVWIPRNGFLSSRYNATSSGWNEEPVFFDWLCNHFVPAVKTVKKPMVLLMDGYHSHLSTRIIKYSMDHGIHLECLPPHTTNILQPLDVLTLSKMKRSWRELLSNHYKETNAETLTKQKFALLISNLFKNHLLSAHCSSGFSKAGVYPFDKRATSKEKLLQSATTSESNTSLFQSNTTDKIEDKTSSNTNVVNLRRSSSCPNPSSEDIK</sequence>
<reference evidence="3" key="1">
    <citation type="submission" date="2021-02" db="EMBL/GenBank/DDBJ databases">
        <authorList>
            <person name="Nowell W R."/>
        </authorList>
    </citation>
    <scope>NUCLEOTIDE SEQUENCE</scope>
</reference>
<organism evidence="3 5">
    <name type="scientific">Rotaria sordida</name>
    <dbReference type="NCBI Taxonomy" id="392033"/>
    <lineage>
        <taxon>Eukaryota</taxon>
        <taxon>Metazoa</taxon>
        <taxon>Spiralia</taxon>
        <taxon>Gnathifera</taxon>
        <taxon>Rotifera</taxon>
        <taxon>Eurotatoria</taxon>
        <taxon>Bdelloidea</taxon>
        <taxon>Philodinida</taxon>
        <taxon>Philodinidae</taxon>
        <taxon>Rotaria</taxon>
    </lineage>
</organism>
<dbReference type="PANTHER" id="PTHR19303">
    <property type="entry name" value="TRANSPOSON"/>
    <property type="match status" value="1"/>
</dbReference>
<gene>
    <name evidence="4" type="ORF">JBS370_LOCUS23483</name>
    <name evidence="3" type="ORF">RFH988_LOCUS15323</name>
</gene>
<dbReference type="Pfam" id="PF03184">
    <property type="entry name" value="DDE_1"/>
    <property type="match status" value="1"/>
</dbReference>
<feature type="region of interest" description="Disordered" evidence="1">
    <location>
        <begin position="349"/>
        <end position="398"/>
    </location>
</feature>
<dbReference type="GO" id="GO:0003677">
    <property type="term" value="F:DNA binding"/>
    <property type="evidence" value="ECO:0007669"/>
    <property type="project" value="TreeGrafter"/>
</dbReference>
<feature type="compositionally biased region" description="Polar residues" evidence="1">
    <location>
        <begin position="375"/>
        <end position="398"/>
    </location>
</feature>
<evidence type="ECO:0000313" key="5">
    <source>
        <dbReference type="Proteomes" id="UP000663882"/>
    </source>
</evidence>
<comment type="caution">
    <text evidence="3">The sequence shown here is derived from an EMBL/GenBank/DDBJ whole genome shotgun (WGS) entry which is preliminary data.</text>
</comment>
<evidence type="ECO:0000259" key="2">
    <source>
        <dbReference type="Pfam" id="PF03184"/>
    </source>
</evidence>
<protein>
    <recommendedName>
        <fullName evidence="2">DDE-1 domain-containing protein</fullName>
    </recommendedName>
</protein>